<sequence length="247" mass="27541">MLKISNLHAYYGTIEALRGVDLEIRDGQICTIIGANGAGKTTLLKSISGIVNRTGLITWDEEDISKCNSLQTVRKGIVHVPEGRLVFPGLSVRENLEMGTINWHGFFGRKPYDEDLEKVYELFPRLLERKDQKAWSLSGGEQQMLAIGRGMMARPKLLMLDEPSMGLAPKLVDEMFKKIVEINRTHHIPILLIEQNANLALEISDYAYVLDQGKIAVHGPADELRTDPQVTRAYLGAHANESVHVGN</sequence>
<dbReference type="PANTHER" id="PTHR43820:SF4">
    <property type="entry name" value="HIGH-AFFINITY BRANCHED-CHAIN AMINO ACID TRANSPORT ATP-BINDING PROTEIN LIVF"/>
    <property type="match status" value="1"/>
</dbReference>
<dbReference type="CDD" id="cd03224">
    <property type="entry name" value="ABC_TM1139_LivF_branched"/>
    <property type="match status" value="1"/>
</dbReference>
<protein>
    <submittedName>
        <fullName evidence="7">ABC transporter ATP-binding protein</fullName>
    </submittedName>
</protein>
<keyword evidence="5" id="KW-0029">Amino-acid transport</keyword>
<dbReference type="GO" id="GO:0016887">
    <property type="term" value="F:ATP hydrolysis activity"/>
    <property type="evidence" value="ECO:0007669"/>
    <property type="project" value="InterPro"/>
</dbReference>
<reference evidence="7" key="1">
    <citation type="submission" date="2020-08" db="EMBL/GenBank/DDBJ databases">
        <title>Genome public.</title>
        <authorList>
            <person name="Liu C."/>
            <person name="Sun Q."/>
        </authorList>
    </citation>
    <scope>NUCLEOTIDE SEQUENCE</scope>
    <source>
        <strain evidence="7">BX7</strain>
    </source>
</reference>
<dbReference type="InterPro" id="IPR017871">
    <property type="entry name" value="ABC_transporter-like_CS"/>
</dbReference>
<dbReference type="PROSITE" id="PS50893">
    <property type="entry name" value="ABC_TRANSPORTER_2"/>
    <property type="match status" value="1"/>
</dbReference>
<dbReference type="Gene3D" id="3.40.50.300">
    <property type="entry name" value="P-loop containing nucleotide triphosphate hydrolases"/>
    <property type="match status" value="1"/>
</dbReference>
<keyword evidence="3" id="KW-0547">Nucleotide-binding</keyword>
<evidence type="ECO:0000256" key="1">
    <source>
        <dbReference type="ARBA" id="ARBA00005417"/>
    </source>
</evidence>
<keyword evidence="4 7" id="KW-0067">ATP-binding</keyword>
<evidence type="ECO:0000256" key="5">
    <source>
        <dbReference type="ARBA" id="ARBA00022970"/>
    </source>
</evidence>
<dbReference type="InterPro" id="IPR027417">
    <property type="entry name" value="P-loop_NTPase"/>
</dbReference>
<evidence type="ECO:0000313" key="8">
    <source>
        <dbReference type="Proteomes" id="UP000620366"/>
    </source>
</evidence>
<dbReference type="SMART" id="SM00382">
    <property type="entry name" value="AAA"/>
    <property type="match status" value="1"/>
</dbReference>
<keyword evidence="2" id="KW-0813">Transport</keyword>
<dbReference type="RefSeq" id="WP_249298782.1">
    <property type="nucleotide sequence ID" value="NZ_JACRSP010000001.1"/>
</dbReference>
<keyword evidence="8" id="KW-1185">Reference proteome</keyword>
<comment type="caution">
    <text evidence="7">The sequence shown here is derived from an EMBL/GenBank/DDBJ whole genome shotgun (WGS) entry which is preliminary data.</text>
</comment>
<evidence type="ECO:0000256" key="2">
    <source>
        <dbReference type="ARBA" id="ARBA00022448"/>
    </source>
</evidence>
<feature type="domain" description="ABC transporter" evidence="6">
    <location>
        <begin position="2"/>
        <end position="237"/>
    </location>
</feature>
<gene>
    <name evidence="7" type="ORF">H8695_00335</name>
</gene>
<evidence type="ECO:0000313" key="7">
    <source>
        <dbReference type="EMBL" id="MBC8535144.1"/>
    </source>
</evidence>
<dbReference type="InterPro" id="IPR052156">
    <property type="entry name" value="BCAA_Transport_ATP-bd_LivF"/>
</dbReference>
<organism evidence="7 8">
    <name type="scientific">Feifania hominis</name>
    <dbReference type="NCBI Taxonomy" id="2763660"/>
    <lineage>
        <taxon>Bacteria</taxon>
        <taxon>Bacillati</taxon>
        <taxon>Bacillota</taxon>
        <taxon>Clostridia</taxon>
        <taxon>Eubacteriales</taxon>
        <taxon>Feifaniaceae</taxon>
        <taxon>Feifania</taxon>
    </lineage>
</organism>
<dbReference type="SUPFAM" id="SSF52540">
    <property type="entry name" value="P-loop containing nucleoside triphosphate hydrolases"/>
    <property type="match status" value="1"/>
</dbReference>
<evidence type="ECO:0000256" key="3">
    <source>
        <dbReference type="ARBA" id="ARBA00022741"/>
    </source>
</evidence>
<dbReference type="InterPro" id="IPR003593">
    <property type="entry name" value="AAA+_ATPase"/>
</dbReference>
<dbReference type="PROSITE" id="PS00211">
    <property type="entry name" value="ABC_TRANSPORTER_1"/>
    <property type="match status" value="1"/>
</dbReference>
<dbReference type="Proteomes" id="UP000620366">
    <property type="component" value="Unassembled WGS sequence"/>
</dbReference>
<evidence type="ECO:0000256" key="4">
    <source>
        <dbReference type="ARBA" id="ARBA00022840"/>
    </source>
</evidence>
<dbReference type="GO" id="GO:0015658">
    <property type="term" value="F:branched-chain amino acid transmembrane transporter activity"/>
    <property type="evidence" value="ECO:0007669"/>
    <property type="project" value="TreeGrafter"/>
</dbReference>
<name>A0A926HST2_9FIRM</name>
<dbReference type="PANTHER" id="PTHR43820">
    <property type="entry name" value="HIGH-AFFINITY BRANCHED-CHAIN AMINO ACID TRANSPORT ATP-BINDING PROTEIN LIVF"/>
    <property type="match status" value="1"/>
</dbReference>
<dbReference type="Pfam" id="PF00005">
    <property type="entry name" value="ABC_tran"/>
    <property type="match status" value="1"/>
</dbReference>
<dbReference type="AlphaFoldDB" id="A0A926HST2"/>
<dbReference type="EMBL" id="JACRSP010000001">
    <property type="protein sequence ID" value="MBC8535144.1"/>
    <property type="molecule type" value="Genomic_DNA"/>
</dbReference>
<dbReference type="InterPro" id="IPR003439">
    <property type="entry name" value="ABC_transporter-like_ATP-bd"/>
</dbReference>
<evidence type="ECO:0000259" key="6">
    <source>
        <dbReference type="PROSITE" id="PS50893"/>
    </source>
</evidence>
<dbReference type="GO" id="GO:0015807">
    <property type="term" value="P:L-amino acid transport"/>
    <property type="evidence" value="ECO:0007669"/>
    <property type="project" value="TreeGrafter"/>
</dbReference>
<accession>A0A926HST2</accession>
<dbReference type="GO" id="GO:0005524">
    <property type="term" value="F:ATP binding"/>
    <property type="evidence" value="ECO:0007669"/>
    <property type="project" value="UniProtKB-KW"/>
</dbReference>
<proteinExistence type="inferred from homology"/>
<comment type="similarity">
    <text evidence="1">Belongs to the ABC transporter superfamily.</text>
</comment>